<protein>
    <submittedName>
        <fullName evidence="1">Predicted thiol-disulfide oxidoreductase YuxK, DCC family</fullName>
    </submittedName>
</protein>
<dbReference type="OrthoDB" id="9785438at2"/>
<dbReference type="EMBL" id="FOYQ01000002">
    <property type="protein sequence ID" value="SFR47470.1"/>
    <property type="molecule type" value="Genomic_DNA"/>
</dbReference>
<dbReference type="InterPro" id="IPR052927">
    <property type="entry name" value="DCC_oxidoreductase"/>
</dbReference>
<dbReference type="Pfam" id="PF04134">
    <property type="entry name" value="DCC1-like"/>
    <property type="match status" value="1"/>
</dbReference>
<evidence type="ECO:0000313" key="1">
    <source>
        <dbReference type="EMBL" id="SFR47470.1"/>
    </source>
</evidence>
<dbReference type="PANTHER" id="PTHR33639:SF2">
    <property type="entry name" value="DUF393 DOMAIN-CONTAINING PROTEIN"/>
    <property type="match status" value="1"/>
</dbReference>
<dbReference type="PANTHER" id="PTHR33639">
    <property type="entry name" value="THIOL-DISULFIDE OXIDOREDUCTASE DCC"/>
    <property type="match status" value="1"/>
</dbReference>
<proteinExistence type="predicted"/>
<dbReference type="RefSeq" id="WP_092982391.1">
    <property type="nucleotide sequence ID" value="NZ_FOYQ01000002.1"/>
</dbReference>
<name>A0A1I6GZ81_9FLAO</name>
<keyword evidence="2" id="KW-1185">Reference proteome</keyword>
<accession>A0A1I6GZ81</accession>
<reference evidence="1 2" key="1">
    <citation type="submission" date="2016-10" db="EMBL/GenBank/DDBJ databases">
        <authorList>
            <person name="de Groot N.N."/>
        </authorList>
    </citation>
    <scope>NUCLEOTIDE SEQUENCE [LARGE SCALE GENOMIC DNA]</scope>
    <source>
        <strain evidence="1 2">DSM 21019</strain>
    </source>
</reference>
<dbReference type="GO" id="GO:0015035">
    <property type="term" value="F:protein-disulfide reductase activity"/>
    <property type="evidence" value="ECO:0007669"/>
    <property type="project" value="InterPro"/>
</dbReference>
<dbReference type="AlphaFoldDB" id="A0A1I6GZ81"/>
<evidence type="ECO:0000313" key="2">
    <source>
        <dbReference type="Proteomes" id="UP000199534"/>
    </source>
</evidence>
<gene>
    <name evidence="1" type="ORF">SAMN04490243_1929</name>
</gene>
<sequence length="140" mass="16118">MEILPGKKVVLFDGVCNLCNTWVQRILKREKGDVFLLASLQSQEAESLMRARGIDTEKVDSIILIDPGVAYYLKSDAALEIARHLKGYRWLPPLLGWIPRSIRDVVYDFIARNRYKWYGKRESCMLPSPETANKFLDASR</sequence>
<organism evidence="1 2">
    <name type="scientific">Robiginitalea myxolifaciens</name>
    <dbReference type="NCBI Taxonomy" id="400055"/>
    <lineage>
        <taxon>Bacteria</taxon>
        <taxon>Pseudomonadati</taxon>
        <taxon>Bacteroidota</taxon>
        <taxon>Flavobacteriia</taxon>
        <taxon>Flavobacteriales</taxon>
        <taxon>Flavobacteriaceae</taxon>
        <taxon>Robiginitalea</taxon>
    </lineage>
</organism>
<dbReference type="InterPro" id="IPR007263">
    <property type="entry name" value="DCC1-like"/>
</dbReference>
<dbReference type="STRING" id="400055.SAMN04490243_1929"/>
<dbReference type="Proteomes" id="UP000199534">
    <property type="component" value="Unassembled WGS sequence"/>
</dbReference>